<evidence type="ECO:0000313" key="4">
    <source>
        <dbReference type="Proteomes" id="UP000274082"/>
    </source>
</evidence>
<feature type="domain" description="Trypanosoma Tc-38 (p38) protein" evidence="2">
    <location>
        <begin position="248"/>
        <end position="317"/>
    </location>
</feature>
<keyword evidence="4" id="KW-1185">Reference proteome</keyword>
<evidence type="ECO:0000259" key="2">
    <source>
        <dbReference type="Pfam" id="PF20054"/>
    </source>
</evidence>
<dbReference type="Pfam" id="PF20054">
    <property type="entry name" value="Tc-38"/>
    <property type="match status" value="1"/>
</dbReference>
<accession>A0A3S7WTX7</accession>
<feature type="region of interest" description="Disordered" evidence="1">
    <location>
        <begin position="146"/>
        <end position="178"/>
    </location>
</feature>
<proteinExistence type="predicted"/>
<organism evidence="3 4">
    <name type="scientific">Leishmania donovani</name>
    <dbReference type="NCBI Taxonomy" id="5661"/>
    <lineage>
        <taxon>Eukaryota</taxon>
        <taxon>Discoba</taxon>
        <taxon>Euglenozoa</taxon>
        <taxon>Kinetoplastea</taxon>
        <taxon>Metakinetoplastina</taxon>
        <taxon>Trypanosomatida</taxon>
        <taxon>Trypanosomatidae</taxon>
        <taxon>Leishmaniinae</taxon>
        <taxon>Leishmania</taxon>
    </lineage>
</organism>
<dbReference type="VEuPathDB" id="TriTrypDB:LdCL_160011900"/>
<evidence type="ECO:0000313" key="3">
    <source>
        <dbReference type="EMBL" id="AYU77648.1"/>
    </source>
</evidence>
<gene>
    <name evidence="3" type="ORF">LdCL_160011900</name>
</gene>
<name>A0A3S7WTX7_LEIDO</name>
<dbReference type="OrthoDB" id="266271at2759"/>
<dbReference type="VEuPathDB" id="TriTrypDB:LDHU3_16.0810"/>
<dbReference type="InterPro" id="IPR045399">
    <property type="entry name" value="Tc-38"/>
</dbReference>
<protein>
    <recommendedName>
        <fullName evidence="2">Trypanosoma Tc-38 (p38) protein domain-containing protein</fullName>
    </recommendedName>
</protein>
<dbReference type="Proteomes" id="UP000274082">
    <property type="component" value="Chromosome 16"/>
</dbReference>
<dbReference type="AlphaFoldDB" id="A0A3S7WTX7"/>
<feature type="region of interest" description="Disordered" evidence="1">
    <location>
        <begin position="48"/>
        <end position="85"/>
    </location>
</feature>
<dbReference type="PROSITE" id="PS51257">
    <property type="entry name" value="PROKAR_LIPOPROTEIN"/>
    <property type="match status" value="1"/>
</dbReference>
<feature type="region of interest" description="Disordered" evidence="1">
    <location>
        <begin position="207"/>
        <end position="242"/>
    </location>
</feature>
<dbReference type="VEuPathDB" id="TriTrypDB:LdBPK_160670.1"/>
<reference evidence="3 4" key="1">
    <citation type="journal article" date="2018" name="Sci. Rep.">
        <title>A complete Leishmania donovani reference genome identifies novel genetic variations associated with virulence.</title>
        <authorList>
            <person name="Lypaczewski P."/>
            <person name="Hoshizaki J."/>
            <person name="Zhang W.-W."/>
            <person name="McCall L.-I."/>
            <person name="Torcivia-Rodriguez J."/>
            <person name="Simonyan V."/>
            <person name="Kaur A."/>
            <person name="Dewar K."/>
            <person name="Matlashewski G."/>
        </authorList>
    </citation>
    <scope>NUCLEOTIDE SEQUENCE [LARGE SCALE GENOMIC DNA]</scope>
    <source>
        <strain evidence="3 4">LdCL</strain>
    </source>
</reference>
<evidence type="ECO:0000256" key="1">
    <source>
        <dbReference type="SAM" id="MobiDB-lite"/>
    </source>
</evidence>
<dbReference type="EMBL" id="CP029515">
    <property type="protein sequence ID" value="AYU77648.1"/>
    <property type="molecule type" value="Genomic_DNA"/>
</dbReference>
<sequence length="674" mass="71154">MFSSRRAAQRLCGGCALAQGCLPAAALHPSCPLLLRAKTLAGVTPQHSAASLHGRDGAGDDSGAGDAGRGCHRAVGGDRDADTQRNNAHGALVEGGASTYPVSVAHAHTAASQATAALKSLLGHSRLSSSAVAADTDGADRFSNAEAPATYERIPDADTVGPDVAGSADGDAVEGDGVSNGEEELLECAEAFADEVEAMGVERAATVTASKAAPPLHGTASQKQNRTEREQPAKPVATPYSAGEPLNLQGVRYWGSIASAMRSTAEARRFLSPFWASRRAFEDAGATVTVEEEEGVLVCTTTSVVVRLFNLEQTTLAAEYRAATVTEVIARLRLARDRDGTSSFRRGFDANAKLLDLAGGHFSFALATSIAASPHFPRLRAQSPYWLSERDVQAIGATVRPEEVGCCTLVPLSSSEPWWQSPAATAADAELSYDARAGAAATSVPGEEASTDTARSIVRYYNVAQLDDRERFARLNPLRDRLVRCLNYRGSRYNPCTTWLMWEYCARYHFPLTDTPGIVFLTMEKIFQLGGRVVQTKRYPIPRTHAGRGDGTAAGSRGSSIRSAAAASVSMTPPSSSAATPDFEKLGAIRHGELGVVPACGSEDTSTCNGHGARGGTDGTSSTAADVGVVPPLFTMVIHNEVVSLCNAMQTDIADVVLARAGELRKSRYWKRWV</sequence>